<evidence type="ECO:0000313" key="2">
    <source>
        <dbReference type="EMBL" id="KYN13942.1"/>
    </source>
</evidence>
<feature type="region of interest" description="Disordered" evidence="1">
    <location>
        <begin position="1"/>
        <end position="21"/>
    </location>
</feature>
<gene>
    <name evidence="2" type="ORF">ALC57_14016</name>
</gene>
<protein>
    <submittedName>
        <fullName evidence="2">Uncharacterized protein</fullName>
    </submittedName>
</protein>
<dbReference type="AlphaFoldDB" id="A0A195DM85"/>
<reference evidence="2 3" key="1">
    <citation type="submission" date="2015-09" db="EMBL/GenBank/DDBJ databases">
        <title>Trachymyrmex cornetzi WGS genome.</title>
        <authorList>
            <person name="Nygaard S."/>
            <person name="Hu H."/>
            <person name="Boomsma J."/>
            <person name="Zhang G."/>
        </authorList>
    </citation>
    <scope>NUCLEOTIDE SEQUENCE [LARGE SCALE GENOMIC DNA]</scope>
    <source>
        <strain evidence="2">Tcor2-1</strain>
        <tissue evidence="2">Whole body</tissue>
    </source>
</reference>
<dbReference type="EMBL" id="KQ980734">
    <property type="protein sequence ID" value="KYN13942.1"/>
    <property type="molecule type" value="Genomic_DNA"/>
</dbReference>
<sequence>TLDDVAETIKSSGQPKTKSRDGYQKFTVVREAAAEANARTSAETKRSLPRSLTHLSDERAFSSSKICFPLAYENMKTHVVIVALSLISACSRNLCGGFEKGFYVMHTAHSAYGQEFHNTSWCTHTRNTGRYVTTYKRVQNTCSAQVMACDVSLIITGSEDPAYYCKIYLLPYQQTNNCITLHMQKYITSLQLSVRN</sequence>
<proteinExistence type="predicted"/>
<organism evidence="2 3">
    <name type="scientific">Trachymyrmex cornetzi</name>
    <dbReference type="NCBI Taxonomy" id="471704"/>
    <lineage>
        <taxon>Eukaryota</taxon>
        <taxon>Metazoa</taxon>
        <taxon>Ecdysozoa</taxon>
        <taxon>Arthropoda</taxon>
        <taxon>Hexapoda</taxon>
        <taxon>Insecta</taxon>
        <taxon>Pterygota</taxon>
        <taxon>Neoptera</taxon>
        <taxon>Endopterygota</taxon>
        <taxon>Hymenoptera</taxon>
        <taxon>Apocrita</taxon>
        <taxon>Aculeata</taxon>
        <taxon>Formicoidea</taxon>
        <taxon>Formicidae</taxon>
        <taxon>Myrmicinae</taxon>
        <taxon>Trachymyrmex</taxon>
    </lineage>
</organism>
<keyword evidence="3" id="KW-1185">Reference proteome</keyword>
<name>A0A195DM85_9HYME</name>
<accession>A0A195DM85</accession>
<dbReference type="Proteomes" id="UP000078492">
    <property type="component" value="Unassembled WGS sequence"/>
</dbReference>
<evidence type="ECO:0000313" key="3">
    <source>
        <dbReference type="Proteomes" id="UP000078492"/>
    </source>
</evidence>
<evidence type="ECO:0000256" key="1">
    <source>
        <dbReference type="SAM" id="MobiDB-lite"/>
    </source>
</evidence>
<feature type="non-terminal residue" evidence="2">
    <location>
        <position position="1"/>
    </location>
</feature>